<evidence type="ECO:0000256" key="3">
    <source>
        <dbReference type="SAM" id="MobiDB-lite"/>
    </source>
</evidence>
<dbReference type="InterPro" id="IPR000953">
    <property type="entry name" value="Chromo/chromo_shadow_dom"/>
</dbReference>
<comment type="subunit">
    <text evidence="1">Component of the NuA4 histone acetyltransferase complex.</text>
</comment>
<dbReference type="Pfam" id="PF13639">
    <property type="entry name" value="zf-RING_2"/>
    <property type="match status" value="1"/>
</dbReference>
<dbReference type="Proteomes" id="UP000504636">
    <property type="component" value="Unplaced"/>
</dbReference>
<dbReference type="Gene3D" id="2.40.50.40">
    <property type="match status" value="1"/>
</dbReference>
<evidence type="ECO:0008006" key="9">
    <source>
        <dbReference type="Google" id="ProtNLM"/>
    </source>
</evidence>
<gene>
    <name evidence="6 8" type="ORF">BDZ99DRAFT_105537</name>
</gene>
<dbReference type="AlphaFoldDB" id="A0A6A6YBQ3"/>
<sequence length="473" mass="54167">MLQRSSRQIKQQTPKCPHSFEVLKSSAVGKNDTCEICGNVYFVPNADGIREIPVRLTCGHVFGKDCISRWIERDKTCPYRDELTAIQPGTCTKCMLWDRHRGERTNTVLVVHAEEMFRCLKEKLEELEKDDKKLFGLSKGVKKRLYEFLDNKLRAYDRQFHPPAAFARMMDPLLSISNKSHVRRDLGWSLFKRIPHTGPTKRFSWSLDVVEDTALGTEEELPWFTQCIREWTTEMFEEFSQEGHNHVQHGYEIRGSDNDAVWAVRQIIGHRRNQNGMVSYRVLWEGHDHWDWSEESQWVGEEDFEDHENHAQYDRQNRIPAYHKEGRRWPGQDVVRRGNISGTATGEPSGSVAEKVAGRGAAKADGKFAEKTAETVVGNATRKTSSTLSSRKQKGENKEANTKLIAKIPTGKVSVSSSSSKRMMDGAKKEAGDVATKTIGKRSLHSSSKKRKLEDTDSDGDEYRPIRRTRRKK</sequence>
<feature type="compositionally biased region" description="Basic and acidic residues" evidence="3">
    <location>
        <begin position="422"/>
        <end position="432"/>
    </location>
</feature>
<name>A0A6A6YBQ3_9PEZI</name>
<feature type="compositionally biased region" description="Low complexity" evidence="3">
    <location>
        <begin position="381"/>
        <end position="390"/>
    </location>
</feature>
<dbReference type="InterPro" id="IPR001841">
    <property type="entry name" value="Znf_RING"/>
</dbReference>
<reference evidence="8" key="3">
    <citation type="submission" date="2025-04" db="UniProtKB">
        <authorList>
            <consortium name="RefSeq"/>
        </authorList>
    </citation>
    <scope>IDENTIFICATION</scope>
    <source>
        <strain evidence="8">CBS 304.34</strain>
    </source>
</reference>
<keyword evidence="2" id="KW-0863">Zinc-finger</keyword>
<feature type="domain" description="RING-type" evidence="5">
    <location>
        <begin position="34"/>
        <end position="78"/>
    </location>
</feature>
<dbReference type="InterPro" id="IPR016197">
    <property type="entry name" value="Chromo-like_dom_sf"/>
</dbReference>
<evidence type="ECO:0000259" key="4">
    <source>
        <dbReference type="PROSITE" id="PS50013"/>
    </source>
</evidence>
<accession>A0A6A6YBQ3</accession>
<evidence type="ECO:0000259" key="5">
    <source>
        <dbReference type="PROSITE" id="PS50089"/>
    </source>
</evidence>
<evidence type="ECO:0000256" key="2">
    <source>
        <dbReference type="PROSITE-ProRule" id="PRU00175"/>
    </source>
</evidence>
<reference evidence="6 8" key="1">
    <citation type="journal article" date="2020" name="Stud. Mycol.">
        <title>101 Dothideomycetes genomes: a test case for predicting lifestyles and emergence of pathogens.</title>
        <authorList>
            <person name="Haridas S."/>
            <person name="Albert R."/>
            <person name="Binder M."/>
            <person name="Bloem J."/>
            <person name="Labutti K."/>
            <person name="Salamov A."/>
            <person name="Andreopoulos B."/>
            <person name="Baker S."/>
            <person name="Barry K."/>
            <person name="Bills G."/>
            <person name="Bluhm B."/>
            <person name="Cannon C."/>
            <person name="Castanera R."/>
            <person name="Culley D."/>
            <person name="Daum C."/>
            <person name="Ezra D."/>
            <person name="Gonzalez J."/>
            <person name="Henrissat B."/>
            <person name="Kuo A."/>
            <person name="Liang C."/>
            <person name="Lipzen A."/>
            <person name="Lutzoni F."/>
            <person name="Magnuson J."/>
            <person name="Mondo S."/>
            <person name="Nolan M."/>
            <person name="Ohm R."/>
            <person name="Pangilinan J."/>
            <person name="Park H.-J."/>
            <person name="Ramirez L."/>
            <person name="Alfaro M."/>
            <person name="Sun H."/>
            <person name="Tritt A."/>
            <person name="Yoshinaga Y."/>
            <person name="Zwiers L.-H."/>
            <person name="Turgeon B."/>
            <person name="Goodwin S."/>
            <person name="Spatafora J."/>
            <person name="Crous P."/>
            <person name="Grigoriev I."/>
        </authorList>
    </citation>
    <scope>NUCLEOTIDE SEQUENCE</scope>
    <source>
        <strain evidence="6 8">CBS 304.34</strain>
    </source>
</reference>
<evidence type="ECO:0000313" key="8">
    <source>
        <dbReference type="RefSeq" id="XP_033572408.1"/>
    </source>
</evidence>
<dbReference type="InterPro" id="IPR013083">
    <property type="entry name" value="Znf_RING/FYVE/PHD"/>
</dbReference>
<feature type="region of interest" description="Disordered" evidence="3">
    <location>
        <begin position="378"/>
        <end position="473"/>
    </location>
</feature>
<keyword evidence="2" id="KW-0479">Metal-binding</keyword>
<feature type="domain" description="Chromo" evidence="4">
    <location>
        <begin position="262"/>
        <end position="334"/>
    </location>
</feature>
<keyword evidence="7" id="KW-1185">Reference proteome</keyword>
<dbReference type="PROSITE" id="PS50013">
    <property type="entry name" value="CHROMO_2"/>
    <property type="match status" value="1"/>
</dbReference>
<dbReference type="GeneID" id="54453252"/>
<dbReference type="EMBL" id="MU003709">
    <property type="protein sequence ID" value="KAF2805444.1"/>
    <property type="molecule type" value="Genomic_DNA"/>
</dbReference>
<organism evidence="6">
    <name type="scientific">Mytilinidion resinicola</name>
    <dbReference type="NCBI Taxonomy" id="574789"/>
    <lineage>
        <taxon>Eukaryota</taxon>
        <taxon>Fungi</taxon>
        <taxon>Dikarya</taxon>
        <taxon>Ascomycota</taxon>
        <taxon>Pezizomycotina</taxon>
        <taxon>Dothideomycetes</taxon>
        <taxon>Pleosporomycetidae</taxon>
        <taxon>Mytilinidiales</taxon>
        <taxon>Mytilinidiaceae</taxon>
        <taxon>Mytilinidion</taxon>
    </lineage>
</organism>
<proteinExistence type="predicted"/>
<dbReference type="GO" id="GO:0008270">
    <property type="term" value="F:zinc ion binding"/>
    <property type="evidence" value="ECO:0007669"/>
    <property type="project" value="UniProtKB-KW"/>
</dbReference>
<feature type="region of interest" description="Disordered" evidence="3">
    <location>
        <begin position="333"/>
        <end position="353"/>
    </location>
</feature>
<dbReference type="OrthoDB" id="8062037at2759"/>
<dbReference type="SUPFAM" id="SSF54160">
    <property type="entry name" value="Chromo domain-like"/>
    <property type="match status" value="1"/>
</dbReference>
<dbReference type="GO" id="GO:0006338">
    <property type="term" value="P:chromatin remodeling"/>
    <property type="evidence" value="ECO:0007669"/>
    <property type="project" value="UniProtKB-ARBA"/>
</dbReference>
<protein>
    <recommendedName>
        <fullName evidence="9">RING-type domain-containing protein</fullName>
    </recommendedName>
</protein>
<evidence type="ECO:0000313" key="7">
    <source>
        <dbReference type="Proteomes" id="UP000504636"/>
    </source>
</evidence>
<dbReference type="Gene3D" id="3.30.40.10">
    <property type="entry name" value="Zinc/RING finger domain, C3HC4 (zinc finger)"/>
    <property type="match status" value="1"/>
</dbReference>
<evidence type="ECO:0000313" key="6">
    <source>
        <dbReference type="EMBL" id="KAF2805444.1"/>
    </source>
</evidence>
<feature type="compositionally biased region" description="Basic residues" evidence="3">
    <location>
        <begin position="439"/>
        <end position="451"/>
    </location>
</feature>
<dbReference type="SUPFAM" id="SSF57850">
    <property type="entry name" value="RING/U-box"/>
    <property type="match status" value="1"/>
</dbReference>
<evidence type="ECO:0000256" key="1">
    <source>
        <dbReference type="ARBA" id="ARBA00011353"/>
    </source>
</evidence>
<reference evidence="8" key="2">
    <citation type="submission" date="2020-04" db="EMBL/GenBank/DDBJ databases">
        <authorList>
            <consortium name="NCBI Genome Project"/>
        </authorList>
    </citation>
    <scope>NUCLEOTIDE SEQUENCE</scope>
    <source>
        <strain evidence="8">CBS 304.34</strain>
    </source>
</reference>
<dbReference type="RefSeq" id="XP_033572408.1">
    <property type="nucleotide sequence ID" value="XM_033712359.1"/>
</dbReference>
<keyword evidence="2" id="KW-0862">Zinc</keyword>
<dbReference type="PROSITE" id="PS50089">
    <property type="entry name" value="ZF_RING_2"/>
    <property type="match status" value="1"/>
</dbReference>